<dbReference type="Pfam" id="PF13435">
    <property type="entry name" value="Cytochrome_C554"/>
    <property type="match status" value="1"/>
</dbReference>
<dbReference type="SUPFAM" id="SSF48695">
    <property type="entry name" value="Multiheme cytochromes"/>
    <property type="match status" value="1"/>
</dbReference>
<dbReference type="Gene3D" id="1.10.1130.10">
    <property type="entry name" value="Flavocytochrome C3, Chain A"/>
    <property type="match status" value="1"/>
</dbReference>
<evidence type="ECO:0000313" key="4">
    <source>
        <dbReference type="EMBL" id="TWU48203.1"/>
    </source>
</evidence>
<protein>
    <submittedName>
        <fullName evidence="4">Doubled CXXCH motif</fullName>
    </submittedName>
</protein>
<dbReference type="InterPro" id="IPR023155">
    <property type="entry name" value="Cyt_c-552/4"/>
</dbReference>
<feature type="domain" description="Cytochrome c-552/4" evidence="3">
    <location>
        <begin position="219"/>
        <end position="256"/>
    </location>
</feature>
<feature type="region of interest" description="Disordered" evidence="2">
    <location>
        <begin position="36"/>
        <end position="64"/>
    </location>
</feature>
<dbReference type="AlphaFoldDB" id="A0A5C6EEM3"/>
<dbReference type="EMBL" id="SJPX01000005">
    <property type="protein sequence ID" value="TWU48203.1"/>
    <property type="molecule type" value="Genomic_DNA"/>
</dbReference>
<sequence length="435" mass="48026">MNGKPFLGSCVVIVIAFLSWRAGRLDFGALSLHRNDSNHRSQSVTSFDTDADLKSGERSGKHNLPSYNETHLQQWNQLIKNQFAGDQACVSCHQSQFQSHQRSGHSHTLAPMASTPLAKTLAKQASYDDSRRQQRFQFTLQNDDFQISTGNRVINVNWLMGSGKHAQTPIATDSAGHQGVEIRLSAFGNPQQLELTPDHDRFDLFDTSSVECFGRPMDSSDLRSCLGCHSTVIPPSALPLHSATMITNVGCERCHGPRQSHVISAREGRAADVKPMVDFETAQGYMQVCSSCHRDERSVRADSPEKDHVRFQPYGLQRSRCYLESEGAMTCSSCHDPHDATSTDRQAYIARCQSCHSATRLATCPSPRRGDCIACHMPKVEWTAGIAFHDHHIQIPAAAGKSLVERYSTDITGRANKDGANEYSVTEIAASQVQP</sequence>
<dbReference type="InterPro" id="IPR051829">
    <property type="entry name" value="Multiheme_Cytochr_ET"/>
</dbReference>
<dbReference type="InterPro" id="IPR036280">
    <property type="entry name" value="Multihaem_cyt_sf"/>
</dbReference>
<name>A0A5C6EEM3_9BACT</name>
<evidence type="ECO:0000256" key="2">
    <source>
        <dbReference type="SAM" id="MobiDB-lite"/>
    </source>
</evidence>
<gene>
    <name evidence="4" type="ORF">Poly59_50490</name>
</gene>
<dbReference type="PANTHER" id="PTHR35038:SF8">
    <property type="entry name" value="C-TYPE POLYHEME CYTOCHROME OMCC"/>
    <property type="match status" value="1"/>
</dbReference>
<proteinExistence type="predicted"/>
<dbReference type="PANTHER" id="PTHR35038">
    <property type="entry name" value="DISSIMILATORY SULFITE REDUCTASE SIRA"/>
    <property type="match status" value="1"/>
</dbReference>
<evidence type="ECO:0000256" key="1">
    <source>
        <dbReference type="ARBA" id="ARBA00022729"/>
    </source>
</evidence>
<comment type="caution">
    <text evidence="4">The sequence shown here is derived from an EMBL/GenBank/DDBJ whole genome shotgun (WGS) entry which is preliminary data.</text>
</comment>
<dbReference type="Proteomes" id="UP000317977">
    <property type="component" value="Unassembled WGS sequence"/>
</dbReference>
<keyword evidence="1" id="KW-0732">Signal</keyword>
<feature type="compositionally biased region" description="Basic and acidic residues" evidence="2">
    <location>
        <begin position="51"/>
        <end position="60"/>
    </location>
</feature>
<organism evidence="4 5">
    <name type="scientific">Rubripirellula reticaptiva</name>
    <dbReference type="NCBI Taxonomy" id="2528013"/>
    <lineage>
        <taxon>Bacteria</taxon>
        <taxon>Pseudomonadati</taxon>
        <taxon>Planctomycetota</taxon>
        <taxon>Planctomycetia</taxon>
        <taxon>Pirellulales</taxon>
        <taxon>Pirellulaceae</taxon>
        <taxon>Rubripirellula</taxon>
    </lineage>
</organism>
<evidence type="ECO:0000259" key="3">
    <source>
        <dbReference type="Pfam" id="PF13435"/>
    </source>
</evidence>
<keyword evidence="5" id="KW-1185">Reference proteome</keyword>
<reference evidence="4 5" key="1">
    <citation type="submission" date="2019-02" db="EMBL/GenBank/DDBJ databases">
        <title>Deep-cultivation of Planctomycetes and their phenomic and genomic characterization uncovers novel biology.</title>
        <authorList>
            <person name="Wiegand S."/>
            <person name="Jogler M."/>
            <person name="Boedeker C."/>
            <person name="Pinto D."/>
            <person name="Vollmers J."/>
            <person name="Rivas-Marin E."/>
            <person name="Kohn T."/>
            <person name="Peeters S.H."/>
            <person name="Heuer A."/>
            <person name="Rast P."/>
            <person name="Oberbeckmann S."/>
            <person name="Bunk B."/>
            <person name="Jeske O."/>
            <person name="Meyerdierks A."/>
            <person name="Storesund J.E."/>
            <person name="Kallscheuer N."/>
            <person name="Luecker S."/>
            <person name="Lage O.M."/>
            <person name="Pohl T."/>
            <person name="Merkel B.J."/>
            <person name="Hornburger P."/>
            <person name="Mueller R.-W."/>
            <person name="Bruemmer F."/>
            <person name="Labrenz M."/>
            <person name="Spormann A.M."/>
            <person name="Op Den Camp H."/>
            <person name="Overmann J."/>
            <person name="Amann R."/>
            <person name="Jetten M.S.M."/>
            <person name="Mascher T."/>
            <person name="Medema M.H."/>
            <person name="Devos D.P."/>
            <person name="Kaster A.-K."/>
            <person name="Ovreas L."/>
            <person name="Rohde M."/>
            <person name="Galperin M.Y."/>
            <person name="Jogler C."/>
        </authorList>
    </citation>
    <scope>NUCLEOTIDE SEQUENCE [LARGE SCALE GENOMIC DNA]</scope>
    <source>
        <strain evidence="4 5">Poly59</strain>
    </source>
</reference>
<evidence type="ECO:0000313" key="5">
    <source>
        <dbReference type="Proteomes" id="UP000317977"/>
    </source>
</evidence>
<accession>A0A5C6EEM3</accession>